<proteinExistence type="predicted"/>
<dbReference type="AlphaFoldDB" id="A0A1X6YRS8"/>
<gene>
    <name evidence="1" type="ORF">RUM8411_01186</name>
</gene>
<evidence type="ECO:0000313" key="1">
    <source>
        <dbReference type="EMBL" id="SLN29463.1"/>
    </source>
</evidence>
<accession>A0A1X6YRS8</accession>
<keyword evidence="2" id="KW-1185">Reference proteome</keyword>
<reference evidence="2" key="1">
    <citation type="submission" date="2017-03" db="EMBL/GenBank/DDBJ databases">
        <authorList>
            <person name="Rodrigo-Torres L."/>
            <person name="Arahal R.D."/>
            <person name="Lucena T."/>
        </authorList>
    </citation>
    <scope>NUCLEOTIDE SEQUENCE [LARGE SCALE GENOMIC DNA]</scope>
    <source>
        <strain evidence="2">CECT 8411</strain>
    </source>
</reference>
<evidence type="ECO:0000313" key="2">
    <source>
        <dbReference type="Proteomes" id="UP000193778"/>
    </source>
</evidence>
<dbReference type="Proteomes" id="UP000193778">
    <property type="component" value="Unassembled WGS sequence"/>
</dbReference>
<name>A0A1X6YRS8_9RHOB</name>
<dbReference type="EMBL" id="FWFP01000003">
    <property type="protein sequence ID" value="SLN29463.1"/>
    <property type="molecule type" value="Genomic_DNA"/>
</dbReference>
<protein>
    <submittedName>
        <fullName evidence="1">Uncharacterized protein</fullName>
    </submittedName>
</protein>
<sequence>MNIVTSLQGNLKACTRCSHTFEPRRSDQKYCSVKCKKAGSKNSTRGARAVENKVRSRTHYIRAMDLERMVYSVAPSERLGVMQQILTYICVDAGLRNILCDLRLLREPPRMSGRKNIAQAASSYTRKFYGLSIQTYVRRVQAGNEIEGIAIT</sequence>
<organism evidence="1 2">
    <name type="scientific">Ruegeria meonggei</name>
    <dbReference type="NCBI Taxonomy" id="1446476"/>
    <lineage>
        <taxon>Bacteria</taxon>
        <taxon>Pseudomonadati</taxon>
        <taxon>Pseudomonadota</taxon>
        <taxon>Alphaproteobacteria</taxon>
        <taxon>Rhodobacterales</taxon>
        <taxon>Roseobacteraceae</taxon>
        <taxon>Ruegeria</taxon>
    </lineage>
</organism>